<dbReference type="InterPro" id="IPR013087">
    <property type="entry name" value="Znf_C2H2_type"/>
</dbReference>
<accession>A0ABM3G516</accession>
<dbReference type="Proteomes" id="UP000829291">
    <property type="component" value="Chromosome 5"/>
</dbReference>
<feature type="domain" description="C2H2-type" evidence="9">
    <location>
        <begin position="343"/>
        <end position="371"/>
    </location>
</feature>
<feature type="domain" description="C2H2-type" evidence="9">
    <location>
        <begin position="663"/>
        <end position="691"/>
    </location>
</feature>
<feature type="domain" description="C2H2-type" evidence="9">
    <location>
        <begin position="547"/>
        <end position="575"/>
    </location>
</feature>
<feature type="domain" description="C2H2-type" evidence="9">
    <location>
        <begin position="636"/>
        <end position="663"/>
    </location>
</feature>
<dbReference type="PANTHER" id="PTHR24394:SF29">
    <property type="entry name" value="MYONEURIN"/>
    <property type="match status" value="1"/>
</dbReference>
<keyword evidence="10" id="KW-1185">Reference proteome</keyword>
<evidence type="ECO:0000313" key="11">
    <source>
        <dbReference type="RefSeq" id="XP_046595362.1"/>
    </source>
</evidence>
<sequence length="824" mass="96456">MQHSLKYMCEECGLDLTRKTILRKHMKTHENTIKKETIPLSHMWKRLYKWYRQEGSCPKPLWVATLHVYCLWIKLYPTSCSLSKRQEKTSPCNVCFSICVRKQYHRKHHLFQYSCDVTGLSDSSTKSDCSYVNKTHRARAEMKSPRTMLANMQNSMRLKLGGQSGRVLEMSRPSQISFHKDEEVSGEKCSSETLLAIKEEVVIDDDTAYVTNETNNKNQVGNRKQGLKYSCDLCNVSYKFKRTYSKHMRKHSELRPFKCKVCGKKFKYKSGLKKHVRDQHDDTAPLYSCKICEFSTKHYPYLQVHFTRKHTDDYKYKCSSCKKQFKVETDYKVHMADHETGLFVCDFCGLTYSNKSSLYYHRNYKHTNKLKSFECKVCNKKLQSEKNLKIHLKQHEETKSHNHIRKAVKEWLASEETNGEYQQQLLKNSQSNCEHTLTDCHRIMPSKNTLESSGILQKVPMRRGIKMRRTFKRRRLASIKDSNEIEGPTLRSCNVSTEEDAAGLLSRVKDETNVTNSKLSIKNSNKSYSEDIKLRGVLYKKLTDGNYTCDICHSTFEQKSKIMRHITSKHSFHRPFKCSICSKAFKYKCDLKAHKLIHETIDSSMLHRCDKCDYGTKTKNNLKSHYIRKHTDDYKFSCEHCGKRFKMEWDLKFHVGTHGSSQHMCDICGRFYTSSYSLYKHRKVAHLNDYKYQCNVCNKRLLTQENLDNHMLQHSQTYTCKECAKVFASKRYLSTHMTTHTGVKPYPCHVCEKNFRTSHMRNTHLLTHSAERPHICDLCGQAFKRRYYMIEHRRKHPDAHLSSPPVPLGSIRGNLGNIAPESSA</sequence>
<evidence type="ECO:0000256" key="2">
    <source>
        <dbReference type="ARBA" id="ARBA00022723"/>
    </source>
</evidence>
<dbReference type="Gene3D" id="3.30.160.60">
    <property type="entry name" value="Classic Zinc Finger"/>
    <property type="match status" value="9"/>
</dbReference>
<dbReference type="InterPro" id="IPR036236">
    <property type="entry name" value="Znf_C2H2_sf"/>
</dbReference>
<reference evidence="11" key="1">
    <citation type="submission" date="2025-08" db="UniProtKB">
        <authorList>
            <consortium name="RefSeq"/>
        </authorList>
    </citation>
    <scope>IDENTIFICATION</scope>
    <source>
        <tissue evidence="11">Thorax and Abdomen</tissue>
    </source>
</reference>
<dbReference type="PANTHER" id="PTHR24394">
    <property type="entry name" value="ZINC FINGER PROTEIN"/>
    <property type="match status" value="1"/>
</dbReference>
<dbReference type="Pfam" id="PF00096">
    <property type="entry name" value="zf-C2H2"/>
    <property type="match status" value="5"/>
</dbReference>
<feature type="domain" description="C2H2-type" evidence="9">
    <location>
        <begin position="746"/>
        <end position="773"/>
    </location>
</feature>
<feature type="domain" description="C2H2-type" evidence="9">
    <location>
        <begin position="316"/>
        <end position="338"/>
    </location>
</feature>
<keyword evidence="5" id="KW-0862">Zinc</keyword>
<gene>
    <name evidence="11" type="primary">LOC107217896</name>
</gene>
<dbReference type="GeneID" id="107217896"/>
<feature type="domain" description="C2H2-type" evidence="9">
    <location>
        <begin position="692"/>
        <end position="719"/>
    </location>
</feature>
<keyword evidence="4 7" id="KW-0863">Zinc-finger</keyword>
<dbReference type="Pfam" id="PF13912">
    <property type="entry name" value="zf-C2H2_6"/>
    <property type="match status" value="2"/>
</dbReference>
<feature type="domain" description="C2H2-type" evidence="9">
    <location>
        <begin position="718"/>
        <end position="745"/>
    </location>
</feature>
<proteinExistence type="predicted"/>
<evidence type="ECO:0000256" key="3">
    <source>
        <dbReference type="ARBA" id="ARBA00022737"/>
    </source>
</evidence>
<evidence type="ECO:0000256" key="7">
    <source>
        <dbReference type="PROSITE-ProRule" id="PRU00042"/>
    </source>
</evidence>
<feature type="domain" description="C2H2-type" evidence="9">
    <location>
        <begin position="7"/>
        <end position="34"/>
    </location>
</feature>
<organism evidence="10 11">
    <name type="scientific">Neodiprion lecontei</name>
    <name type="common">Redheaded pine sawfly</name>
    <dbReference type="NCBI Taxonomy" id="441921"/>
    <lineage>
        <taxon>Eukaryota</taxon>
        <taxon>Metazoa</taxon>
        <taxon>Ecdysozoa</taxon>
        <taxon>Arthropoda</taxon>
        <taxon>Hexapoda</taxon>
        <taxon>Insecta</taxon>
        <taxon>Pterygota</taxon>
        <taxon>Neoptera</taxon>
        <taxon>Endopterygota</taxon>
        <taxon>Hymenoptera</taxon>
        <taxon>Tenthredinoidea</taxon>
        <taxon>Diprionidae</taxon>
        <taxon>Diprioninae</taxon>
        <taxon>Neodiprion</taxon>
    </lineage>
</organism>
<feature type="region of interest" description="Disordered" evidence="8">
    <location>
        <begin position="796"/>
        <end position="824"/>
    </location>
</feature>
<dbReference type="PROSITE" id="PS00028">
    <property type="entry name" value="ZINC_FINGER_C2H2_1"/>
    <property type="match status" value="13"/>
</dbReference>
<evidence type="ECO:0000256" key="8">
    <source>
        <dbReference type="SAM" id="MobiDB-lite"/>
    </source>
</evidence>
<evidence type="ECO:0000313" key="10">
    <source>
        <dbReference type="Proteomes" id="UP000829291"/>
    </source>
</evidence>
<evidence type="ECO:0000256" key="4">
    <source>
        <dbReference type="ARBA" id="ARBA00022771"/>
    </source>
</evidence>
<protein>
    <submittedName>
        <fullName evidence="11">Zinc finger protein 665-like</fullName>
    </submittedName>
</protein>
<name>A0ABM3G516_NEOLC</name>
<keyword evidence="6" id="KW-0539">Nucleus</keyword>
<feature type="domain" description="C2H2-type" evidence="9">
    <location>
        <begin position="229"/>
        <end position="256"/>
    </location>
</feature>
<feature type="domain" description="C2H2-type" evidence="9">
    <location>
        <begin position="257"/>
        <end position="285"/>
    </location>
</feature>
<dbReference type="SUPFAM" id="SSF57667">
    <property type="entry name" value="beta-beta-alpha zinc fingers"/>
    <property type="match status" value="9"/>
</dbReference>
<evidence type="ECO:0000259" key="9">
    <source>
        <dbReference type="PROSITE" id="PS50157"/>
    </source>
</evidence>
<keyword evidence="3" id="KW-0677">Repeat</keyword>
<comment type="subcellular location">
    <subcellularLocation>
        <location evidence="1">Nucleus</location>
    </subcellularLocation>
</comment>
<feature type="domain" description="C2H2-type" evidence="9">
    <location>
        <begin position="576"/>
        <end position="598"/>
    </location>
</feature>
<dbReference type="RefSeq" id="XP_046595362.1">
    <property type="nucleotide sequence ID" value="XM_046739406.1"/>
</dbReference>
<evidence type="ECO:0000256" key="5">
    <source>
        <dbReference type="ARBA" id="ARBA00022833"/>
    </source>
</evidence>
<feature type="domain" description="C2H2-type" evidence="9">
    <location>
        <begin position="373"/>
        <end position="400"/>
    </location>
</feature>
<dbReference type="SMART" id="SM00355">
    <property type="entry name" value="ZnF_C2H2"/>
    <property type="match status" value="16"/>
</dbReference>
<keyword evidence="2" id="KW-0479">Metal-binding</keyword>
<evidence type="ECO:0000256" key="1">
    <source>
        <dbReference type="ARBA" id="ARBA00004123"/>
    </source>
</evidence>
<evidence type="ECO:0000256" key="6">
    <source>
        <dbReference type="ARBA" id="ARBA00023242"/>
    </source>
</evidence>
<feature type="domain" description="C2H2-type" evidence="9">
    <location>
        <begin position="774"/>
        <end position="805"/>
    </location>
</feature>
<dbReference type="PROSITE" id="PS50157">
    <property type="entry name" value="ZINC_FINGER_C2H2_2"/>
    <property type="match status" value="14"/>
</dbReference>